<gene>
    <name evidence="1" type="ORF">NPIL_574841</name>
</gene>
<protein>
    <submittedName>
        <fullName evidence="1">Uncharacterized protein</fullName>
    </submittedName>
</protein>
<keyword evidence="2" id="KW-1185">Reference proteome</keyword>
<evidence type="ECO:0000313" key="1">
    <source>
        <dbReference type="EMBL" id="GFT01524.1"/>
    </source>
</evidence>
<name>A0A8X6N955_NEPPI</name>
<sequence>MLEHISHFDGELETIHVALQQLAVRLDTFERAVIFSDSLSALQALSIDQETLRVQRCGILLKEFKGKWSLQWVHLIVVFGEMKLLIF</sequence>
<organism evidence="1 2">
    <name type="scientific">Nephila pilipes</name>
    <name type="common">Giant wood spider</name>
    <name type="synonym">Nephila maculata</name>
    <dbReference type="NCBI Taxonomy" id="299642"/>
    <lineage>
        <taxon>Eukaryota</taxon>
        <taxon>Metazoa</taxon>
        <taxon>Ecdysozoa</taxon>
        <taxon>Arthropoda</taxon>
        <taxon>Chelicerata</taxon>
        <taxon>Arachnida</taxon>
        <taxon>Araneae</taxon>
        <taxon>Araneomorphae</taxon>
        <taxon>Entelegynae</taxon>
        <taxon>Araneoidea</taxon>
        <taxon>Nephilidae</taxon>
        <taxon>Nephila</taxon>
    </lineage>
</organism>
<evidence type="ECO:0000313" key="2">
    <source>
        <dbReference type="Proteomes" id="UP000887013"/>
    </source>
</evidence>
<dbReference type="AlphaFoldDB" id="A0A8X6N955"/>
<dbReference type="EMBL" id="BMAW01006964">
    <property type="protein sequence ID" value="GFT01524.1"/>
    <property type="molecule type" value="Genomic_DNA"/>
</dbReference>
<comment type="caution">
    <text evidence="1">The sequence shown here is derived from an EMBL/GenBank/DDBJ whole genome shotgun (WGS) entry which is preliminary data.</text>
</comment>
<accession>A0A8X6N955</accession>
<dbReference type="Proteomes" id="UP000887013">
    <property type="component" value="Unassembled WGS sequence"/>
</dbReference>
<proteinExistence type="predicted"/>
<reference evidence="1" key="1">
    <citation type="submission" date="2020-08" db="EMBL/GenBank/DDBJ databases">
        <title>Multicomponent nature underlies the extraordinary mechanical properties of spider dragline silk.</title>
        <authorList>
            <person name="Kono N."/>
            <person name="Nakamura H."/>
            <person name="Mori M."/>
            <person name="Yoshida Y."/>
            <person name="Ohtoshi R."/>
            <person name="Malay A.D."/>
            <person name="Moran D.A.P."/>
            <person name="Tomita M."/>
            <person name="Numata K."/>
            <person name="Arakawa K."/>
        </authorList>
    </citation>
    <scope>NUCLEOTIDE SEQUENCE</scope>
</reference>